<evidence type="ECO:0000256" key="1">
    <source>
        <dbReference type="SAM" id="MobiDB-lite"/>
    </source>
</evidence>
<dbReference type="Gene3D" id="3.30.505.20">
    <property type="match status" value="2"/>
</dbReference>
<proteinExistence type="predicted"/>
<reference evidence="5" key="1">
    <citation type="journal article" date="2019" name="Int. J. Syst. Evol. Microbiol.">
        <title>The Global Catalogue of Microorganisms (GCM) 10K type strain sequencing project: providing services to taxonomists for standard genome sequencing and annotation.</title>
        <authorList>
            <consortium name="The Broad Institute Genomics Platform"/>
            <consortium name="The Broad Institute Genome Sequencing Center for Infectious Disease"/>
            <person name="Wu L."/>
            <person name="Ma J."/>
        </authorList>
    </citation>
    <scope>NUCLEOTIDE SEQUENCE [LARGE SCALE GENOMIC DNA]</scope>
    <source>
        <strain evidence="5">JCM 10425</strain>
    </source>
</reference>
<keyword evidence="5" id="KW-1185">Reference proteome</keyword>
<dbReference type="Pfam" id="PF03413">
    <property type="entry name" value="PepSY"/>
    <property type="match status" value="1"/>
</dbReference>
<evidence type="ECO:0000256" key="2">
    <source>
        <dbReference type="SAM" id="SignalP"/>
    </source>
</evidence>
<dbReference type="EMBL" id="BAAAGX010000016">
    <property type="protein sequence ID" value="GAA0253280.1"/>
    <property type="molecule type" value="Genomic_DNA"/>
</dbReference>
<organism evidence="4 5">
    <name type="scientific">Cryptosporangium japonicum</name>
    <dbReference type="NCBI Taxonomy" id="80872"/>
    <lineage>
        <taxon>Bacteria</taxon>
        <taxon>Bacillati</taxon>
        <taxon>Actinomycetota</taxon>
        <taxon>Actinomycetes</taxon>
        <taxon>Cryptosporangiales</taxon>
        <taxon>Cryptosporangiaceae</taxon>
        <taxon>Cryptosporangium</taxon>
    </lineage>
</organism>
<sequence length="187" mass="18906">MNTTKLRSKRVLASTAVVAALAVGGGVWATTAYANDDVTGADRDRVVEAAVAAAGGGTATDVETSDDRGEAYEVEVRREDGTEVDVTLDRDLKVVTTETDAPDAGTAAAPSTAPSASVAADDRPLTPAEQASAGKAAVAAVPGSTVIDVDRGDEPGVAYEVEVRAADNAEWNVDLDSAFAVVGKTAD</sequence>
<comment type="caution">
    <text evidence="4">The sequence shown here is derived from an EMBL/GenBank/DDBJ whole genome shotgun (WGS) entry which is preliminary data.</text>
</comment>
<dbReference type="InterPro" id="IPR025711">
    <property type="entry name" value="PepSY"/>
</dbReference>
<feature type="domain" description="PepSY" evidence="3">
    <location>
        <begin position="135"/>
        <end position="176"/>
    </location>
</feature>
<evidence type="ECO:0000259" key="3">
    <source>
        <dbReference type="Pfam" id="PF03413"/>
    </source>
</evidence>
<feature type="region of interest" description="Disordered" evidence="1">
    <location>
        <begin position="97"/>
        <end position="131"/>
    </location>
</feature>
<dbReference type="RefSeq" id="WP_344650671.1">
    <property type="nucleotide sequence ID" value="NZ_BAAAGX010000016.1"/>
</dbReference>
<dbReference type="Proteomes" id="UP001500967">
    <property type="component" value="Unassembled WGS sequence"/>
</dbReference>
<evidence type="ECO:0000313" key="5">
    <source>
        <dbReference type="Proteomes" id="UP001500967"/>
    </source>
</evidence>
<feature type="chain" id="PRO_5046101381" description="PepSY domain-containing protein" evidence="2">
    <location>
        <begin position="35"/>
        <end position="187"/>
    </location>
</feature>
<protein>
    <recommendedName>
        <fullName evidence="3">PepSY domain-containing protein</fullName>
    </recommendedName>
</protein>
<name>A0ABP3E5L5_9ACTN</name>
<feature type="signal peptide" evidence="2">
    <location>
        <begin position="1"/>
        <end position="34"/>
    </location>
</feature>
<keyword evidence="2" id="KW-0732">Signal</keyword>
<accession>A0ABP3E5L5</accession>
<evidence type="ECO:0000313" key="4">
    <source>
        <dbReference type="EMBL" id="GAA0253280.1"/>
    </source>
</evidence>
<gene>
    <name evidence="4" type="ORF">GCM10009539_43110</name>
</gene>
<feature type="compositionally biased region" description="Low complexity" evidence="1">
    <location>
        <begin position="102"/>
        <end position="119"/>
    </location>
</feature>